<dbReference type="InterPro" id="IPR036388">
    <property type="entry name" value="WH-like_DNA-bd_sf"/>
</dbReference>
<sequence>MEQQNISRAEWQVMRVLWAYPHSRSTEVVERLEADFDWKPATVKTLLNRLKTKEFISMEKIEGKFYYDALILEDEHLENSWRTLLDNMCNTKYGDLVVSILESNQFSQTDLSRILDIVKEKQIQAPKKVECNCPLGQCTCGVHCQDEMNKSKMAE</sequence>
<keyword evidence="3" id="KW-0238">DNA-binding</keyword>
<dbReference type="PIRSF" id="PIRSF019455">
    <property type="entry name" value="CopR_AtkY"/>
    <property type="match status" value="1"/>
</dbReference>
<accession>A0A0C1K532</accession>
<dbReference type="eggNOG" id="COG3682">
    <property type="taxonomic scope" value="Bacteria"/>
</dbReference>
<name>A0A0C1K532_STRCV</name>
<dbReference type="RefSeq" id="WP_003071114.1">
    <property type="nucleotide sequence ID" value="NZ_CAJPUH010000033.1"/>
</dbReference>
<dbReference type="InterPro" id="IPR014071">
    <property type="entry name" value="Cu_transp_CopY/TcrY"/>
</dbReference>
<keyword evidence="2" id="KW-0805">Transcription regulation</keyword>
<keyword evidence="4" id="KW-0804">Transcription</keyword>
<dbReference type="GO" id="GO:0003677">
    <property type="term" value="F:DNA binding"/>
    <property type="evidence" value="ECO:0007669"/>
    <property type="project" value="UniProtKB-KW"/>
</dbReference>
<dbReference type="STRING" id="862969.SCI_0141"/>
<dbReference type="GO" id="GO:0045892">
    <property type="term" value="P:negative regulation of DNA-templated transcription"/>
    <property type="evidence" value="ECO:0007669"/>
    <property type="project" value="InterPro"/>
</dbReference>
<dbReference type="SUPFAM" id="SSF46785">
    <property type="entry name" value="Winged helix' DNA-binding domain"/>
    <property type="match status" value="1"/>
</dbReference>
<evidence type="ECO:0000256" key="3">
    <source>
        <dbReference type="ARBA" id="ARBA00023125"/>
    </source>
</evidence>
<evidence type="ECO:0000313" key="5">
    <source>
        <dbReference type="EMBL" id="KIC77911.1"/>
    </source>
</evidence>
<dbReference type="Proteomes" id="UP000031339">
    <property type="component" value="Unassembled WGS sequence"/>
</dbReference>
<dbReference type="NCBIfam" id="TIGR02698">
    <property type="entry name" value="CopY_TcrY"/>
    <property type="match status" value="1"/>
</dbReference>
<proteinExistence type="inferred from homology"/>
<evidence type="ECO:0000313" key="6">
    <source>
        <dbReference type="Proteomes" id="UP000031339"/>
    </source>
</evidence>
<dbReference type="EMBL" id="JWIY01000002">
    <property type="protein sequence ID" value="KIC77911.1"/>
    <property type="molecule type" value="Genomic_DNA"/>
</dbReference>
<organism evidence="5 6">
    <name type="scientific">Streptococcus constellatus</name>
    <dbReference type="NCBI Taxonomy" id="76860"/>
    <lineage>
        <taxon>Bacteria</taxon>
        <taxon>Bacillati</taxon>
        <taxon>Bacillota</taxon>
        <taxon>Bacilli</taxon>
        <taxon>Lactobacillales</taxon>
        <taxon>Streptococcaceae</taxon>
        <taxon>Streptococcus</taxon>
        <taxon>Streptococcus anginosus group</taxon>
    </lineage>
</organism>
<dbReference type="InterPro" id="IPR005650">
    <property type="entry name" value="BlaI_family"/>
</dbReference>
<dbReference type="OrthoDB" id="1849040at2"/>
<reference evidence="5 6" key="1">
    <citation type="submission" date="2014-12" db="EMBL/GenBank/DDBJ databases">
        <title>Partial genome sequence of Streptococcus constellatus KCOM 1650 (= ChDC B144).</title>
        <authorList>
            <person name="Kook J.-K."/>
            <person name="Park S.-N."/>
            <person name="Lim Y.K."/>
            <person name="Jo E."/>
        </authorList>
    </citation>
    <scope>NUCLEOTIDE SEQUENCE [LARGE SCALE GENOMIC DNA]</scope>
    <source>
        <strain evidence="5 6">KCOM 1650</strain>
    </source>
</reference>
<dbReference type="Gene3D" id="1.10.10.10">
    <property type="entry name" value="Winged helix-like DNA-binding domain superfamily/Winged helix DNA-binding domain"/>
    <property type="match status" value="1"/>
</dbReference>
<evidence type="ECO:0000256" key="2">
    <source>
        <dbReference type="ARBA" id="ARBA00023015"/>
    </source>
</evidence>
<evidence type="ECO:0000256" key="1">
    <source>
        <dbReference type="ARBA" id="ARBA00011046"/>
    </source>
</evidence>
<protein>
    <submittedName>
        <fullName evidence="5">Penicillinase repressor</fullName>
    </submittedName>
</protein>
<dbReference type="AlphaFoldDB" id="A0A0C1K532"/>
<comment type="caution">
    <text evidence="5">The sequence shown here is derived from an EMBL/GenBank/DDBJ whole genome shotgun (WGS) entry which is preliminary data.</text>
</comment>
<dbReference type="InterPro" id="IPR036390">
    <property type="entry name" value="WH_DNA-bd_sf"/>
</dbReference>
<comment type="similarity">
    <text evidence="1">Belongs to the BlaI transcriptional regulatory family.</text>
</comment>
<evidence type="ECO:0000256" key="4">
    <source>
        <dbReference type="ARBA" id="ARBA00023163"/>
    </source>
</evidence>
<dbReference type="Pfam" id="PF03965">
    <property type="entry name" value="Penicillinase_R"/>
    <property type="match status" value="1"/>
</dbReference>
<gene>
    <name evidence="5" type="ORF">RN79_06880</name>
</gene>